<proteinExistence type="predicted"/>
<evidence type="ECO:0000313" key="1">
    <source>
        <dbReference type="EMBL" id="CAL1296201.1"/>
    </source>
</evidence>
<keyword evidence="3" id="KW-1185">Reference proteome</keyword>
<reference evidence="2 3" key="1">
    <citation type="submission" date="2024-04" db="EMBL/GenBank/DDBJ databases">
        <authorList>
            <person name="Rising A."/>
            <person name="Reimegard J."/>
            <person name="Sonavane S."/>
            <person name="Akerstrom W."/>
            <person name="Nylinder S."/>
            <person name="Hedman E."/>
            <person name="Kallberg Y."/>
        </authorList>
    </citation>
    <scope>NUCLEOTIDE SEQUENCE [LARGE SCALE GENOMIC DNA]</scope>
</reference>
<dbReference type="Proteomes" id="UP001497382">
    <property type="component" value="Unassembled WGS sequence"/>
</dbReference>
<organism evidence="2 3">
    <name type="scientific">Larinioides sclopetarius</name>
    <dbReference type="NCBI Taxonomy" id="280406"/>
    <lineage>
        <taxon>Eukaryota</taxon>
        <taxon>Metazoa</taxon>
        <taxon>Ecdysozoa</taxon>
        <taxon>Arthropoda</taxon>
        <taxon>Chelicerata</taxon>
        <taxon>Arachnida</taxon>
        <taxon>Araneae</taxon>
        <taxon>Araneomorphae</taxon>
        <taxon>Entelegynae</taxon>
        <taxon>Araneoidea</taxon>
        <taxon>Araneidae</taxon>
        <taxon>Larinioides</taxon>
    </lineage>
</organism>
<gene>
    <name evidence="1" type="ORF">LARSCL_LOCUS19683</name>
    <name evidence="2" type="ORF">LARSCL_LOCUS19684</name>
</gene>
<dbReference type="EMBL" id="CAXIEN010000391">
    <property type="protein sequence ID" value="CAL1296201.1"/>
    <property type="molecule type" value="Genomic_DNA"/>
</dbReference>
<evidence type="ECO:0000313" key="2">
    <source>
        <dbReference type="EMBL" id="CAL1296208.1"/>
    </source>
</evidence>
<sequence length="9" mass="1046">MHRSSDQSV</sequence>
<comment type="caution">
    <text evidence="2">The sequence shown here is derived from an EMBL/GenBank/DDBJ whole genome shotgun (WGS) entry which is preliminary data.</text>
</comment>
<accession>A0AAV2BLI7</accession>
<dbReference type="EMBL" id="CAXIEN010000391">
    <property type="protein sequence ID" value="CAL1296208.1"/>
    <property type="molecule type" value="Genomic_DNA"/>
</dbReference>
<protein>
    <submittedName>
        <fullName evidence="2">Uncharacterized protein</fullName>
    </submittedName>
</protein>
<name>A0AAV2BLI7_9ARAC</name>
<evidence type="ECO:0000313" key="3">
    <source>
        <dbReference type="Proteomes" id="UP001497382"/>
    </source>
</evidence>